<dbReference type="GO" id="GO:0016491">
    <property type="term" value="F:oxidoreductase activity"/>
    <property type="evidence" value="ECO:0007669"/>
    <property type="project" value="UniProtKB-KW"/>
</dbReference>
<dbReference type="EC" id="1.6.5.3" evidence="8"/>
<keyword evidence="8" id="KW-0560">Oxidoreductase</keyword>
<feature type="binding site" evidence="7">
    <location>
        <position position="125"/>
    </location>
    <ligand>
        <name>[2Fe-2S] cluster</name>
        <dbReference type="ChEBI" id="CHEBI:190135"/>
    </ligand>
</feature>
<dbReference type="InterPro" id="IPR036249">
    <property type="entry name" value="Thioredoxin-like_sf"/>
</dbReference>
<comment type="cofactor">
    <cofactor evidence="6">
        <name>[2Fe-2S] cluster</name>
        <dbReference type="ChEBI" id="CHEBI:190135"/>
    </cofactor>
</comment>
<evidence type="ECO:0000256" key="7">
    <source>
        <dbReference type="PIRSR" id="PIRSR000216-1"/>
    </source>
</evidence>
<evidence type="ECO:0000313" key="9">
    <source>
        <dbReference type="Proteomes" id="UP000005707"/>
    </source>
</evidence>
<dbReference type="InterPro" id="IPR041921">
    <property type="entry name" value="NuoE_N"/>
</dbReference>
<evidence type="ECO:0000256" key="1">
    <source>
        <dbReference type="ARBA" id="ARBA00010643"/>
    </source>
</evidence>
<protein>
    <submittedName>
        <fullName evidence="8">Electron-transferring subunit of iron-only hydrogenase protein</fullName>
        <ecNumber evidence="8">1.6.5.3</ecNumber>
    </submittedName>
</protein>
<dbReference type="FunFam" id="3.40.30.10:FF:000015">
    <property type="entry name" value="NADH-quinone oxidoreductase subunit E"/>
    <property type="match status" value="1"/>
</dbReference>
<dbReference type="InterPro" id="IPR042128">
    <property type="entry name" value="NuoE_dom"/>
</dbReference>
<dbReference type="Gene3D" id="3.40.30.10">
    <property type="entry name" value="Glutaredoxin"/>
    <property type="match status" value="1"/>
</dbReference>
<comment type="similarity">
    <text evidence="1">Belongs to the complex I 24 kDa subunit family.</text>
</comment>
<keyword evidence="5 7" id="KW-0411">Iron-sulfur</keyword>
<feature type="binding site" evidence="7">
    <location>
        <position position="129"/>
    </location>
    <ligand>
        <name>[2Fe-2S] cluster</name>
        <dbReference type="ChEBI" id="CHEBI:190135"/>
    </ligand>
</feature>
<evidence type="ECO:0000256" key="6">
    <source>
        <dbReference type="ARBA" id="ARBA00034078"/>
    </source>
</evidence>
<dbReference type="EMBL" id="AFNU02000016">
    <property type="protein sequence ID" value="ERJ11094.1"/>
    <property type="molecule type" value="Genomic_DNA"/>
</dbReference>
<dbReference type="InParanoid" id="U2FIM9"/>
<sequence>MAKIELSEERFTELKTFIENNRSATSGLMPVLHKAQDIFGCIPLKVQKFISKEMDVPVSEIYGVVTFYTRFSTEPVGDYLVGVCMGTACYVKGAQKILDRIARELDVKVENTTDDGKFTLTATRCVGACGLAPVVMINDDVYGKLKPDEVTDMLSKYKG</sequence>
<keyword evidence="3 7" id="KW-0479">Metal-binding</keyword>
<name>U2FIM9_9MOLU</name>
<evidence type="ECO:0000256" key="3">
    <source>
        <dbReference type="ARBA" id="ARBA00022723"/>
    </source>
</evidence>
<keyword evidence="9" id="KW-1185">Reference proteome</keyword>
<reference evidence="8 9" key="2">
    <citation type="journal article" date="2013" name="PLoS ONE">
        <title>INDIGO - INtegrated Data Warehouse of MIcrobial GenOmes with Examples from the Red Sea Extremophiles.</title>
        <authorList>
            <person name="Alam I."/>
            <person name="Antunes A."/>
            <person name="Kamau A.A."/>
            <person name="Ba Alawi W."/>
            <person name="Kalkatawi M."/>
            <person name="Stingl U."/>
            <person name="Bajic V.B."/>
        </authorList>
    </citation>
    <scope>NUCLEOTIDE SEQUENCE [LARGE SCALE GENOMIC DNA]</scope>
    <source>
        <strain evidence="8 9">SSD-17B</strain>
    </source>
</reference>
<dbReference type="PANTHER" id="PTHR43342">
    <property type="entry name" value="NADH-QUINONE OXIDOREDUCTASE, E SUBUNIT"/>
    <property type="match status" value="1"/>
</dbReference>
<comment type="caution">
    <text evidence="8">The sequence shown here is derived from an EMBL/GenBank/DDBJ whole genome shotgun (WGS) entry which is preliminary data.</text>
</comment>
<keyword evidence="2 7" id="KW-0001">2Fe-2S</keyword>
<feature type="binding site" evidence="7">
    <location>
        <position position="89"/>
    </location>
    <ligand>
        <name>[2Fe-2S] cluster</name>
        <dbReference type="ChEBI" id="CHEBI:190135"/>
    </ligand>
</feature>
<dbReference type="PIRSF" id="PIRSF000216">
    <property type="entry name" value="NADH_DH_24kDa"/>
    <property type="match status" value="1"/>
</dbReference>
<dbReference type="PANTHER" id="PTHR43342:SF2">
    <property type="entry name" value="POTENTIAL NAD-REDUCING HYDROGENASE SUBUNIT"/>
    <property type="match status" value="1"/>
</dbReference>
<organism evidence="8 9">
    <name type="scientific">Haloplasma contractile SSD-17B</name>
    <dbReference type="NCBI Taxonomy" id="1033810"/>
    <lineage>
        <taxon>Bacteria</taxon>
        <taxon>Bacillati</taxon>
        <taxon>Mycoplasmatota</taxon>
        <taxon>Mollicutes</taxon>
        <taxon>Haloplasmatales</taxon>
        <taxon>Haloplasmataceae</taxon>
        <taxon>Haloplasma</taxon>
    </lineage>
</organism>
<dbReference type="Gene3D" id="1.10.10.1590">
    <property type="entry name" value="NADH-quinone oxidoreductase subunit E"/>
    <property type="match status" value="1"/>
</dbReference>
<dbReference type="InterPro" id="IPR028431">
    <property type="entry name" value="NADP_DH_HndA-like"/>
</dbReference>
<feature type="binding site" evidence="7">
    <location>
        <position position="84"/>
    </location>
    <ligand>
        <name>[2Fe-2S] cluster</name>
        <dbReference type="ChEBI" id="CHEBI:190135"/>
    </ligand>
</feature>
<dbReference type="Pfam" id="PF01257">
    <property type="entry name" value="2Fe-2S_thioredx"/>
    <property type="match status" value="1"/>
</dbReference>
<evidence type="ECO:0000256" key="5">
    <source>
        <dbReference type="ARBA" id="ARBA00023014"/>
    </source>
</evidence>
<dbReference type="GO" id="GO:0051537">
    <property type="term" value="F:2 iron, 2 sulfur cluster binding"/>
    <property type="evidence" value="ECO:0007669"/>
    <property type="project" value="UniProtKB-KW"/>
</dbReference>
<gene>
    <name evidence="8" type="ORF">HLPCO_002833</name>
</gene>
<comment type="cofactor">
    <cofactor evidence="7">
        <name>[2Fe-2S] cluster</name>
        <dbReference type="ChEBI" id="CHEBI:190135"/>
    </cofactor>
    <text evidence="7">Binds 1 [2Fe-2S] cluster.</text>
</comment>
<reference evidence="8 9" key="1">
    <citation type="journal article" date="2011" name="J. Bacteriol.">
        <title>Genome sequence of Haloplasma contractile, an unusual contractile bacterium from a deep-sea anoxic brine lake.</title>
        <authorList>
            <person name="Antunes A."/>
            <person name="Alam I."/>
            <person name="El Dorry H."/>
            <person name="Siam R."/>
            <person name="Robertson A."/>
            <person name="Bajic V.B."/>
            <person name="Stingl U."/>
        </authorList>
    </citation>
    <scope>NUCLEOTIDE SEQUENCE [LARGE SCALE GENOMIC DNA]</scope>
    <source>
        <strain evidence="8 9">SSD-17B</strain>
    </source>
</reference>
<dbReference type="GO" id="GO:0046872">
    <property type="term" value="F:metal ion binding"/>
    <property type="evidence" value="ECO:0007669"/>
    <property type="project" value="UniProtKB-KW"/>
</dbReference>
<evidence type="ECO:0000313" key="8">
    <source>
        <dbReference type="EMBL" id="ERJ11094.1"/>
    </source>
</evidence>
<dbReference type="SUPFAM" id="SSF52833">
    <property type="entry name" value="Thioredoxin-like"/>
    <property type="match status" value="1"/>
</dbReference>
<proteinExistence type="inferred from homology"/>
<keyword evidence="4 7" id="KW-0408">Iron</keyword>
<dbReference type="OrthoDB" id="9807941at2"/>
<dbReference type="CDD" id="cd03064">
    <property type="entry name" value="TRX_Fd_NuoE"/>
    <property type="match status" value="1"/>
</dbReference>
<evidence type="ECO:0000256" key="4">
    <source>
        <dbReference type="ARBA" id="ARBA00023004"/>
    </source>
</evidence>
<dbReference type="STRING" id="1033810.HLPCO_002833"/>
<dbReference type="AlphaFoldDB" id="U2FIM9"/>
<evidence type="ECO:0000256" key="2">
    <source>
        <dbReference type="ARBA" id="ARBA00022714"/>
    </source>
</evidence>
<dbReference type="InterPro" id="IPR002023">
    <property type="entry name" value="NuoE-like"/>
</dbReference>
<dbReference type="Proteomes" id="UP000005707">
    <property type="component" value="Unassembled WGS sequence"/>
</dbReference>
<dbReference type="RefSeq" id="WP_008824686.1">
    <property type="nucleotide sequence ID" value="NZ_AFNU02000016.1"/>
</dbReference>
<accession>U2FIM9</accession>
<dbReference type="eggNOG" id="COG1905">
    <property type="taxonomic scope" value="Bacteria"/>
</dbReference>